<gene>
    <name evidence="1" type="ORF">BN1012_Phect2140</name>
</gene>
<keyword evidence="2" id="KW-1185">Reference proteome</keyword>
<dbReference type="Proteomes" id="UP000032160">
    <property type="component" value="Chromosome I"/>
</dbReference>
<reference evidence="1 2" key="1">
    <citation type="journal article" date="2014" name="Front. Genet.">
        <title>Genome and metabolic network of "Candidatus Phaeomarinobacter ectocarpi" Ec32, a new candidate genus of Alphaproteobacteria frequently associated with brown algae.</title>
        <authorList>
            <person name="Dittami S.M."/>
            <person name="Barbeyron T."/>
            <person name="Boyen C."/>
            <person name="Cambefort J."/>
            <person name="Collet G."/>
            <person name="Delage L."/>
            <person name="Gobet A."/>
            <person name="Groisillier A."/>
            <person name="Leblanc C."/>
            <person name="Michel G."/>
            <person name="Scornet D."/>
            <person name="Siegel A."/>
            <person name="Tapia J.E."/>
            <person name="Tonon T."/>
        </authorList>
    </citation>
    <scope>NUCLEOTIDE SEQUENCE [LARGE SCALE GENOMIC DNA]</scope>
    <source>
        <strain evidence="1 2">Ec32</strain>
    </source>
</reference>
<dbReference type="KEGG" id="pect:BN1012_Phect2140"/>
<proteinExistence type="predicted"/>
<dbReference type="AlphaFoldDB" id="X5M9P9"/>
<dbReference type="HOGENOM" id="CLU_3267327_0_0_5"/>
<name>X5M9P9_9HYPH</name>
<dbReference type="EMBL" id="HG966617">
    <property type="protein sequence ID" value="CDO60353.1"/>
    <property type="molecule type" value="Genomic_DNA"/>
</dbReference>
<evidence type="ECO:0000313" key="1">
    <source>
        <dbReference type="EMBL" id="CDO60353.1"/>
    </source>
</evidence>
<evidence type="ECO:0000313" key="2">
    <source>
        <dbReference type="Proteomes" id="UP000032160"/>
    </source>
</evidence>
<sequence>MQERSVVVIAVDCATAVVMGSDCFGSVGFIDDYQNGHRKTD</sequence>
<accession>X5M9P9</accession>
<organism evidence="1 2">
    <name type="scientific">Candidatus Phaeomarinibacter ectocarpi</name>
    <dbReference type="NCBI Taxonomy" id="1458461"/>
    <lineage>
        <taxon>Bacteria</taxon>
        <taxon>Pseudomonadati</taxon>
        <taxon>Pseudomonadota</taxon>
        <taxon>Alphaproteobacteria</taxon>
        <taxon>Hyphomicrobiales</taxon>
        <taxon>Parvibaculaceae</taxon>
        <taxon>Candidatus Phaeomarinibacter</taxon>
    </lineage>
</organism>
<protein>
    <submittedName>
        <fullName evidence="1">Uncharacterized protein</fullName>
    </submittedName>
</protein>